<dbReference type="PANTHER" id="PTHR12399">
    <property type="entry name" value="EUKARYOTIC TRANSLATION INITIATION FACTOR 3 SUBUNIT 7"/>
    <property type="match status" value="1"/>
</dbReference>
<dbReference type="GO" id="GO:0005852">
    <property type="term" value="C:eukaryotic translation initiation factor 3 complex"/>
    <property type="evidence" value="ECO:0007669"/>
    <property type="project" value="InterPro"/>
</dbReference>
<evidence type="ECO:0000256" key="1">
    <source>
        <dbReference type="ARBA" id="ARBA00022490"/>
    </source>
</evidence>
<feature type="non-terminal residue" evidence="5">
    <location>
        <position position="1"/>
    </location>
</feature>
<dbReference type="InterPro" id="IPR007783">
    <property type="entry name" value="eIF3d"/>
</dbReference>
<dbReference type="EMBL" id="BDIP01009814">
    <property type="protein sequence ID" value="GIQ92485.1"/>
    <property type="molecule type" value="Genomic_DNA"/>
</dbReference>
<reference evidence="5 6" key="1">
    <citation type="journal article" date="2018" name="PLoS ONE">
        <title>The draft genome of Kipferlia bialata reveals reductive genome evolution in fornicate parasites.</title>
        <authorList>
            <person name="Tanifuji G."/>
            <person name="Takabayashi S."/>
            <person name="Kume K."/>
            <person name="Takagi M."/>
            <person name="Nakayama T."/>
            <person name="Kamikawa R."/>
            <person name="Inagaki Y."/>
            <person name="Hashimoto T."/>
        </authorList>
    </citation>
    <scope>NUCLEOTIDE SEQUENCE [LARGE SCALE GENOMIC DNA]</scope>
    <source>
        <strain evidence="5">NY0173</strain>
    </source>
</reference>
<dbReference type="GO" id="GO:0003723">
    <property type="term" value="F:RNA binding"/>
    <property type="evidence" value="ECO:0007669"/>
    <property type="project" value="UniProtKB-KW"/>
</dbReference>
<dbReference type="Pfam" id="PF05091">
    <property type="entry name" value="eIF-3_zeta"/>
    <property type="match status" value="1"/>
</dbReference>
<keyword evidence="4" id="KW-0648">Protein biosynthesis</keyword>
<protein>
    <submittedName>
        <fullName evidence="5">Eukaryotic translation initiation factor 3 subunit D</fullName>
    </submittedName>
</protein>
<keyword evidence="1" id="KW-0963">Cytoplasm</keyword>
<dbReference type="Proteomes" id="UP000265618">
    <property type="component" value="Unassembled WGS sequence"/>
</dbReference>
<dbReference type="GO" id="GO:0003743">
    <property type="term" value="F:translation initiation factor activity"/>
    <property type="evidence" value="ECO:0007669"/>
    <property type="project" value="UniProtKB-KW"/>
</dbReference>
<dbReference type="PANTHER" id="PTHR12399:SF0">
    <property type="entry name" value="EUKARYOTIC TRANSLATION INITIATION FACTOR 3 SUBUNIT D"/>
    <property type="match status" value="1"/>
</dbReference>
<evidence type="ECO:0000256" key="2">
    <source>
        <dbReference type="ARBA" id="ARBA00022540"/>
    </source>
</evidence>
<dbReference type="AlphaFoldDB" id="A0A9K3DDW7"/>
<evidence type="ECO:0000256" key="3">
    <source>
        <dbReference type="ARBA" id="ARBA00022884"/>
    </source>
</evidence>
<organism evidence="5 6">
    <name type="scientific">Kipferlia bialata</name>
    <dbReference type="NCBI Taxonomy" id="797122"/>
    <lineage>
        <taxon>Eukaryota</taxon>
        <taxon>Metamonada</taxon>
        <taxon>Carpediemonas-like organisms</taxon>
        <taxon>Kipferlia</taxon>
    </lineage>
</organism>
<evidence type="ECO:0000313" key="6">
    <source>
        <dbReference type="Proteomes" id="UP000265618"/>
    </source>
</evidence>
<evidence type="ECO:0000256" key="4">
    <source>
        <dbReference type="ARBA" id="ARBA00022917"/>
    </source>
</evidence>
<name>A0A9K3DDW7_9EUKA</name>
<accession>A0A9K3DDW7</accession>
<keyword evidence="6" id="KW-1185">Reference proteome</keyword>
<proteinExistence type="predicted"/>
<keyword evidence="3" id="KW-0694">RNA-binding</keyword>
<keyword evidence="2 5" id="KW-0396">Initiation factor</keyword>
<gene>
    <name evidence="5" type="ORF">KIPB_016276</name>
</gene>
<evidence type="ECO:0000313" key="5">
    <source>
        <dbReference type="EMBL" id="GIQ92485.1"/>
    </source>
</evidence>
<sequence>MRFAMSANSWARLLSQEQSGAVLAQVLKENAFRSAKWLAEAVIAGTDELRVAFCHRRRVNDPNVHELLHVEKILTTTLQSQLKLSTAKLWATLGLYIK</sequence>
<dbReference type="OrthoDB" id="16538at2759"/>
<comment type="caution">
    <text evidence="5">The sequence shown here is derived from an EMBL/GenBank/DDBJ whole genome shotgun (WGS) entry which is preliminary data.</text>
</comment>